<evidence type="ECO:0000256" key="1">
    <source>
        <dbReference type="ARBA" id="ARBA00010403"/>
    </source>
</evidence>
<dbReference type="RefSeq" id="WP_163963520.1">
    <property type="nucleotide sequence ID" value="NZ_JAAGNX010000002.1"/>
</dbReference>
<dbReference type="InterPro" id="IPR045079">
    <property type="entry name" value="Oxoprolinase-like"/>
</dbReference>
<feature type="domain" description="Hydantoinase/oxoprolinase N-terminal" evidence="4">
    <location>
        <begin position="104"/>
        <end position="246"/>
    </location>
</feature>
<feature type="domain" description="Hydantoinase B/oxoprolinase" evidence="3">
    <location>
        <begin position="742"/>
        <end position="1246"/>
    </location>
</feature>
<dbReference type="InterPro" id="IPR003692">
    <property type="entry name" value="Hydantoinase_B"/>
</dbReference>
<feature type="domain" description="Hydantoinase A/oxoprolinase" evidence="2">
    <location>
        <begin position="267"/>
        <end position="537"/>
    </location>
</feature>
<accession>A0A6B2M1Q5</accession>
<dbReference type="GO" id="GO:0006749">
    <property type="term" value="P:glutathione metabolic process"/>
    <property type="evidence" value="ECO:0007669"/>
    <property type="project" value="TreeGrafter"/>
</dbReference>
<name>A0A6B2M1Q5_9BACT</name>
<evidence type="ECO:0000259" key="4">
    <source>
        <dbReference type="Pfam" id="PF05378"/>
    </source>
</evidence>
<evidence type="ECO:0000313" key="5">
    <source>
        <dbReference type="EMBL" id="NDV62007.1"/>
    </source>
</evidence>
<dbReference type="GO" id="GO:0017168">
    <property type="term" value="F:5-oxoprolinase (ATP-hydrolyzing) activity"/>
    <property type="evidence" value="ECO:0007669"/>
    <property type="project" value="TreeGrafter"/>
</dbReference>
<evidence type="ECO:0000313" key="6">
    <source>
        <dbReference type="Proteomes" id="UP000478417"/>
    </source>
</evidence>
<reference evidence="5 6" key="1">
    <citation type="submission" date="2020-02" db="EMBL/GenBank/DDBJ databases">
        <title>Albibacoteraceae fam. nov., the first described family within the subdivision 4 Verrucomicrobia.</title>
        <authorList>
            <person name="Xi F."/>
        </authorList>
    </citation>
    <scope>NUCLEOTIDE SEQUENCE [LARGE SCALE GENOMIC DNA]</scope>
    <source>
        <strain evidence="5 6">CK1056</strain>
    </source>
</reference>
<dbReference type="Pfam" id="PF02538">
    <property type="entry name" value="Hydantoinase_B"/>
    <property type="match status" value="1"/>
</dbReference>
<keyword evidence="6" id="KW-1185">Reference proteome</keyword>
<dbReference type="EMBL" id="JAAGNX010000002">
    <property type="protein sequence ID" value="NDV62007.1"/>
    <property type="molecule type" value="Genomic_DNA"/>
</dbReference>
<sequence>MSGWKISADTGGTFTDCLLEGPDGQIKRGKVLSSGCIRTQVKRVVDAGRIEIVPFAISPGQWIINKPVSISGKPCGRINGADGVILELSVPEGIRGGDVLEVDSEWEAPVLAMRLLFESQHSNVDEALSFRLGTTKGTNALLEKKGAPTALFLSKGFEDLLLIRDQKRPELFSRKIDKPLPLYHRVVEISGRLDTHGNELEPLDLEALRKAANRALQDGCEVAAICFLNSWKNPCHELAAEGILSECGFKTVCCSSSIRPLIKYLDRTETTLVNATLSPVMDSYLDRVQGEIGDNRLWVMTSAGGLVSRARFHAVDSLVSGPAGGVLGAVEAGKRAGLSRIIGLDMGGTSTDVSRWKNNLELRQQIQVGEARILTPALPIETVAAGGGSICGFKDSTLFVGPESAGANPGPACYGAGGPLTLTDVHLLLGRMDPDGFSIPIRFDLAKQAMQAVADEAGEKDWRTLAEGFLTVATERTAQAIRQISLREGEDPAAYGLVAFGGAGGLHACRVAELLGIKQIIFPPDAGILSARGIHTAPRESVIERQVIQAFEEGEPCLESHFSEMQLEATGHLQKDGVDRDDLSPRSCSVFIRLQGQEASIPVQWESGSDVGRVFRDKFIAIFGYFPKGAQLEIVKLRLRLLERSEKTVTEKFEEQRVPSNPERSVEGFLEGEEVRIPVHERILLHPGNVIAGPAIIRDPYGTAFVESGWKGIAGTEGSVQILPVEGKLAQPQFARSAKVERTLVLNRIAGMLEEMGDQLQRTALSTNIRERLDFSCALLDEKGRLLANAPHIPVHLGAMGLCVRECLKQYTFTPGDVLVTNHPGAGGSHLPDVTLICGLFDAEERLMGYLANRAHHAEIGGRSPGSMPADARTLEEEGVLIPPQWLIHKDSDRFDLIEQLLSTARYPTRSIRENRIDLEAQLASLQRGRDLFNDILRDFSAGKVSAHFNELFGFGVSAMKRYIESCDLSSSHVVETMDDGHEISVTIEHRSGIMEIDFDGTSTTHPGNLNATPAIVRSAVLYVLRLLVNEPIPLNEGLLEGVRIKLPDCFLNPLFSDDARACPAVVGGNVETSQRMVDALVRAFGLMASGQGTMNNLLFGNEQFGYYETIGGGAGAGECFDGASGVHVHMTNTAITDPEILENRFPVYCREFSLRKGSGGTGIFSGGDGLVRELHFLENVSVSLLSQNRNQGPRGLHGGADGLPGQQWIVSRDGIKKRIEGHAQVSLEAGEGIRVETPGGGGWGRRG</sequence>
<evidence type="ECO:0000259" key="2">
    <source>
        <dbReference type="Pfam" id="PF01968"/>
    </source>
</evidence>
<dbReference type="Proteomes" id="UP000478417">
    <property type="component" value="Unassembled WGS sequence"/>
</dbReference>
<evidence type="ECO:0000259" key="3">
    <source>
        <dbReference type="Pfam" id="PF02538"/>
    </source>
</evidence>
<comment type="caution">
    <text evidence="5">The sequence shown here is derived from an EMBL/GenBank/DDBJ whole genome shotgun (WGS) entry which is preliminary data.</text>
</comment>
<dbReference type="InterPro" id="IPR008040">
    <property type="entry name" value="Hydant_A_N"/>
</dbReference>
<dbReference type="Pfam" id="PF01968">
    <property type="entry name" value="Hydantoinase_A"/>
    <property type="match status" value="1"/>
</dbReference>
<dbReference type="PANTHER" id="PTHR11365:SF23">
    <property type="entry name" value="HYPOTHETICAL 5-OXOPROLINASE (EUROFUNG)-RELATED"/>
    <property type="match status" value="1"/>
</dbReference>
<protein>
    <submittedName>
        <fullName evidence="5">5-oxoprolinase</fullName>
    </submittedName>
</protein>
<gene>
    <name evidence="5" type="ORF">G0Q06_06050</name>
</gene>
<dbReference type="Pfam" id="PF05378">
    <property type="entry name" value="Hydant_A_N"/>
    <property type="match status" value="1"/>
</dbReference>
<proteinExistence type="inferred from homology"/>
<dbReference type="GO" id="GO:0005829">
    <property type="term" value="C:cytosol"/>
    <property type="evidence" value="ECO:0007669"/>
    <property type="project" value="TreeGrafter"/>
</dbReference>
<dbReference type="InterPro" id="IPR002821">
    <property type="entry name" value="Hydantoinase_A"/>
</dbReference>
<dbReference type="PANTHER" id="PTHR11365">
    <property type="entry name" value="5-OXOPROLINASE RELATED"/>
    <property type="match status" value="1"/>
</dbReference>
<organism evidence="5 6">
    <name type="scientific">Oceanipulchritudo coccoides</name>
    <dbReference type="NCBI Taxonomy" id="2706888"/>
    <lineage>
        <taxon>Bacteria</taxon>
        <taxon>Pseudomonadati</taxon>
        <taxon>Verrucomicrobiota</taxon>
        <taxon>Opitutia</taxon>
        <taxon>Puniceicoccales</taxon>
        <taxon>Oceanipulchritudinaceae</taxon>
        <taxon>Oceanipulchritudo</taxon>
    </lineage>
</organism>
<comment type="similarity">
    <text evidence="1">Belongs to the oxoprolinase family.</text>
</comment>
<dbReference type="AlphaFoldDB" id="A0A6B2M1Q5"/>